<keyword evidence="1" id="KW-0805">Transcription regulation</keyword>
<dbReference type="NCBIfam" id="TIGR02937">
    <property type="entry name" value="sigma70-ECF"/>
    <property type="match status" value="1"/>
</dbReference>
<name>A0A810QCT3_9FIRM</name>
<dbReference type="GO" id="GO:0003677">
    <property type="term" value="F:DNA binding"/>
    <property type="evidence" value="ECO:0007669"/>
    <property type="project" value="UniProtKB-KW"/>
</dbReference>
<keyword evidence="4" id="KW-0804">Transcription</keyword>
<protein>
    <submittedName>
        <fullName evidence="7">RNA polymerase sigma factor</fullName>
    </submittedName>
</protein>
<reference evidence="7" key="1">
    <citation type="submission" date="2020-09" db="EMBL/GenBank/DDBJ databases">
        <title>New species isolated from human feces.</title>
        <authorList>
            <person name="Kitahara M."/>
            <person name="Shigeno Y."/>
            <person name="Shime M."/>
            <person name="Matsumoto Y."/>
            <person name="Nakamura S."/>
            <person name="Motooka D."/>
            <person name="Fukuoka S."/>
            <person name="Nishikawa H."/>
            <person name="Benno Y."/>
        </authorList>
    </citation>
    <scope>NUCLEOTIDE SEQUENCE</scope>
    <source>
        <strain evidence="7">MM59</strain>
    </source>
</reference>
<evidence type="ECO:0000256" key="3">
    <source>
        <dbReference type="ARBA" id="ARBA00023125"/>
    </source>
</evidence>
<proteinExistence type="predicted"/>
<dbReference type="PROSITE" id="PS00715">
    <property type="entry name" value="SIGMA70_1"/>
    <property type="match status" value="1"/>
</dbReference>
<dbReference type="AlphaFoldDB" id="A0A810QCT3"/>
<organism evidence="7 8">
    <name type="scientific">Pusillibacter faecalis</name>
    <dbReference type="NCBI Taxonomy" id="2714358"/>
    <lineage>
        <taxon>Bacteria</taxon>
        <taxon>Bacillati</taxon>
        <taxon>Bacillota</taxon>
        <taxon>Clostridia</taxon>
        <taxon>Eubacteriales</taxon>
        <taxon>Oscillospiraceae</taxon>
        <taxon>Pusillibacter</taxon>
    </lineage>
</organism>
<dbReference type="PRINTS" id="PR00046">
    <property type="entry name" value="SIGMA70FCT"/>
</dbReference>
<dbReference type="InterPro" id="IPR007627">
    <property type="entry name" value="RNA_pol_sigma70_r2"/>
</dbReference>
<accession>A0A810QCT3</accession>
<evidence type="ECO:0000256" key="2">
    <source>
        <dbReference type="ARBA" id="ARBA00023082"/>
    </source>
</evidence>
<dbReference type="PANTHER" id="PTHR30603:SF47">
    <property type="entry name" value="RNA POLYMERASE SIGMA FACTOR SIGD, CHLOROPLASTIC"/>
    <property type="match status" value="1"/>
</dbReference>
<dbReference type="InterPro" id="IPR013324">
    <property type="entry name" value="RNA_pol_sigma_r3/r4-like"/>
</dbReference>
<dbReference type="RefSeq" id="WP_213542786.1">
    <property type="nucleotide sequence ID" value="NZ_AP023420.1"/>
</dbReference>
<dbReference type="PANTHER" id="PTHR30603">
    <property type="entry name" value="RNA POLYMERASE SIGMA FACTOR RPO"/>
    <property type="match status" value="1"/>
</dbReference>
<keyword evidence="2" id="KW-0731">Sigma factor</keyword>
<dbReference type="Gene3D" id="1.10.10.10">
    <property type="entry name" value="Winged helix-like DNA-binding domain superfamily/Winged helix DNA-binding domain"/>
    <property type="match status" value="1"/>
</dbReference>
<sequence>MPTRSNEQLCRLAQAGDTAARDILLENNLGFIRKIALEQYRSMGLDENDIGIDLEDLVQEGSIGLLNAIPLFDAGRGMKFLTYSAPAIRNAMTDCIRAALAQFEQRMVDKKDGPGFQRVYLDDILSDDERMLRIEAIADPHSRTPEQIYIQKEQLTELYAALDKLTAREQTYLLYRYGFTDGIEHPLIGAALHFHLSESRTKKVEGEAMDSLRGKLPGGSDTMVSSG</sequence>
<evidence type="ECO:0000313" key="8">
    <source>
        <dbReference type="Proteomes" id="UP000679848"/>
    </source>
</evidence>
<dbReference type="GO" id="GO:0016987">
    <property type="term" value="F:sigma factor activity"/>
    <property type="evidence" value="ECO:0007669"/>
    <property type="project" value="UniProtKB-KW"/>
</dbReference>
<dbReference type="InterPro" id="IPR036388">
    <property type="entry name" value="WH-like_DNA-bd_sf"/>
</dbReference>
<evidence type="ECO:0000256" key="4">
    <source>
        <dbReference type="ARBA" id="ARBA00023163"/>
    </source>
</evidence>
<dbReference type="Proteomes" id="UP000679848">
    <property type="component" value="Chromosome"/>
</dbReference>
<keyword evidence="8" id="KW-1185">Reference proteome</keyword>
<evidence type="ECO:0000256" key="1">
    <source>
        <dbReference type="ARBA" id="ARBA00023015"/>
    </source>
</evidence>
<dbReference type="Gene3D" id="1.20.120.1810">
    <property type="match status" value="1"/>
</dbReference>
<evidence type="ECO:0000256" key="5">
    <source>
        <dbReference type="SAM" id="MobiDB-lite"/>
    </source>
</evidence>
<dbReference type="SUPFAM" id="SSF88659">
    <property type="entry name" value="Sigma3 and sigma4 domains of RNA polymerase sigma factors"/>
    <property type="match status" value="1"/>
</dbReference>
<dbReference type="SUPFAM" id="SSF88946">
    <property type="entry name" value="Sigma2 domain of RNA polymerase sigma factors"/>
    <property type="match status" value="1"/>
</dbReference>
<dbReference type="InterPro" id="IPR000943">
    <property type="entry name" value="RNA_pol_sigma70"/>
</dbReference>
<dbReference type="GO" id="GO:0006352">
    <property type="term" value="P:DNA-templated transcription initiation"/>
    <property type="evidence" value="ECO:0007669"/>
    <property type="project" value="InterPro"/>
</dbReference>
<evidence type="ECO:0000259" key="6">
    <source>
        <dbReference type="PROSITE" id="PS00715"/>
    </source>
</evidence>
<feature type="domain" description="RNA polymerase sigma-70" evidence="6">
    <location>
        <begin position="56"/>
        <end position="69"/>
    </location>
</feature>
<dbReference type="EMBL" id="AP023420">
    <property type="protein sequence ID" value="BCK83596.1"/>
    <property type="molecule type" value="Genomic_DNA"/>
</dbReference>
<dbReference type="InterPro" id="IPR013325">
    <property type="entry name" value="RNA_pol_sigma_r2"/>
</dbReference>
<dbReference type="InterPro" id="IPR014284">
    <property type="entry name" value="RNA_pol_sigma-70_dom"/>
</dbReference>
<dbReference type="InterPro" id="IPR050239">
    <property type="entry name" value="Sigma-70_RNA_pol_init_factors"/>
</dbReference>
<dbReference type="KEGG" id="pfaa:MM59RIKEN_09150"/>
<evidence type="ECO:0000313" key="7">
    <source>
        <dbReference type="EMBL" id="BCK83596.1"/>
    </source>
</evidence>
<gene>
    <name evidence="7" type="ORF">MM59RIKEN_09150</name>
</gene>
<dbReference type="Pfam" id="PF04542">
    <property type="entry name" value="Sigma70_r2"/>
    <property type="match status" value="1"/>
</dbReference>
<keyword evidence="3" id="KW-0238">DNA-binding</keyword>
<feature type="region of interest" description="Disordered" evidence="5">
    <location>
        <begin position="205"/>
        <end position="227"/>
    </location>
</feature>